<evidence type="ECO:0000313" key="2">
    <source>
        <dbReference type="Proteomes" id="UP000256919"/>
    </source>
</evidence>
<name>A0A3D9N627_9FLAO</name>
<organism evidence="1 2">
    <name type="scientific">Winogradskyella pacifica</name>
    <dbReference type="NCBI Taxonomy" id="664642"/>
    <lineage>
        <taxon>Bacteria</taxon>
        <taxon>Pseudomonadati</taxon>
        <taxon>Bacteroidota</taxon>
        <taxon>Flavobacteriia</taxon>
        <taxon>Flavobacteriales</taxon>
        <taxon>Flavobacteriaceae</taxon>
        <taxon>Winogradskyella</taxon>
    </lineage>
</organism>
<dbReference type="AlphaFoldDB" id="A0A3D9N627"/>
<protein>
    <submittedName>
        <fullName evidence="1">Uncharacterized protein</fullName>
    </submittedName>
</protein>
<keyword evidence="2" id="KW-1185">Reference proteome</keyword>
<comment type="caution">
    <text evidence="1">The sequence shown here is derived from an EMBL/GenBank/DDBJ whole genome shotgun (WGS) entry which is preliminary data.</text>
</comment>
<evidence type="ECO:0000313" key="1">
    <source>
        <dbReference type="EMBL" id="REE25653.1"/>
    </source>
</evidence>
<sequence length="159" mass="18836">MYYHISDIKNKDRILKEGLISKEKEIFVCNNKEHLIVIASSQIGAENFSIYQINEAGFEVDLIQDNVAEIGAEFQFIVKQSKIESKFITHLEDKNYHSFDLYEESEKIKALHMNLNPEKHVQSCVRLNKKWLSYYNEKYNLNLEQIIPIDFEEYLKNNL</sequence>
<gene>
    <name evidence="1" type="ORF">DFQ09_102244</name>
</gene>
<accession>A0A3D9N627</accession>
<dbReference type="RefSeq" id="WP_115808638.1">
    <property type="nucleotide sequence ID" value="NZ_QREI01000002.1"/>
</dbReference>
<dbReference type="Proteomes" id="UP000256919">
    <property type="component" value="Unassembled WGS sequence"/>
</dbReference>
<reference evidence="1 2" key="1">
    <citation type="submission" date="2018-07" db="EMBL/GenBank/DDBJ databases">
        <title>Genomic Encyclopedia of Type Strains, Phase III (KMG-III): the genomes of soil and plant-associated and newly described type strains.</title>
        <authorList>
            <person name="Whitman W."/>
        </authorList>
    </citation>
    <scope>NUCLEOTIDE SEQUENCE [LARGE SCALE GENOMIC DNA]</scope>
    <source>
        <strain evidence="1 2">CECT 7948</strain>
    </source>
</reference>
<dbReference type="EMBL" id="QREI01000002">
    <property type="protein sequence ID" value="REE25653.1"/>
    <property type="molecule type" value="Genomic_DNA"/>
</dbReference>
<proteinExistence type="predicted"/>